<evidence type="ECO:0000256" key="3">
    <source>
        <dbReference type="ARBA" id="ARBA00004496"/>
    </source>
</evidence>
<feature type="domain" description="Phosphofructokinase" evidence="16">
    <location>
        <begin position="4"/>
        <end position="275"/>
    </location>
</feature>
<reference evidence="17 18" key="1">
    <citation type="submission" date="2016-10" db="EMBL/GenBank/DDBJ databases">
        <authorList>
            <person name="de Groot N.N."/>
        </authorList>
    </citation>
    <scope>NUCLEOTIDE SEQUENCE [LARGE SCALE GENOMIC DNA]</scope>
    <source>
        <strain evidence="17 18">DSM 15230</strain>
    </source>
</reference>
<dbReference type="Gene3D" id="3.40.50.450">
    <property type="match status" value="1"/>
</dbReference>
<dbReference type="InterPro" id="IPR022953">
    <property type="entry name" value="ATP_PFK"/>
</dbReference>
<feature type="binding site" evidence="15">
    <location>
        <begin position="72"/>
        <end position="73"/>
    </location>
    <ligand>
        <name>ATP</name>
        <dbReference type="ChEBI" id="CHEBI:30616"/>
    </ligand>
</feature>
<keyword evidence="11 15" id="KW-0067">ATP-binding</keyword>
<evidence type="ECO:0000256" key="10">
    <source>
        <dbReference type="ARBA" id="ARBA00022777"/>
    </source>
</evidence>
<protein>
    <recommendedName>
        <fullName evidence="15">ATP-dependent 6-phosphofructokinase</fullName>
        <shortName evidence="15">ATP-PFK</shortName>
        <shortName evidence="15">Phosphofructokinase</shortName>
        <ecNumber evidence="15">2.7.1.11</ecNumber>
    </recommendedName>
    <alternativeName>
        <fullName evidence="15">Phosphohexokinase</fullName>
    </alternativeName>
</protein>
<comment type="catalytic activity">
    <reaction evidence="14 15">
        <text>beta-D-fructose 6-phosphate + ATP = beta-D-fructose 1,6-bisphosphate + ADP + H(+)</text>
        <dbReference type="Rhea" id="RHEA:16109"/>
        <dbReference type="ChEBI" id="CHEBI:15378"/>
        <dbReference type="ChEBI" id="CHEBI:30616"/>
        <dbReference type="ChEBI" id="CHEBI:32966"/>
        <dbReference type="ChEBI" id="CHEBI:57634"/>
        <dbReference type="ChEBI" id="CHEBI:456216"/>
        <dbReference type="EC" id="2.7.1.11"/>
    </reaction>
</comment>
<dbReference type="PANTHER" id="PTHR13697:SF4">
    <property type="entry name" value="ATP-DEPENDENT 6-PHOSPHOFRUCTOKINASE"/>
    <property type="match status" value="1"/>
</dbReference>
<comment type="activity regulation">
    <text evidence="15">Allosterically activated by ADP and other diphosphonucleosides, and allosterically inhibited by phosphoenolpyruvate.</text>
</comment>
<feature type="binding site" description="in other chain" evidence="15">
    <location>
        <position position="154"/>
    </location>
    <ligand>
        <name>ADP</name>
        <dbReference type="ChEBI" id="CHEBI:456216"/>
        <note>allosteric activator; ligand shared between dimeric partners</note>
    </ligand>
</feature>
<evidence type="ECO:0000313" key="18">
    <source>
        <dbReference type="Proteomes" id="UP000199689"/>
    </source>
</evidence>
<evidence type="ECO:0000256" key="12">
    <source>
        <dbReference type="ARBA" id="ARBA00022842"/>
    </source>
</evidence>
<evidence type="ECO:0000256" key="13">
    <source>
        <dbReference type="ARBA" id="ARBA00023152"/>
    </source>
</evidence>
<organism evidence="17 18">
    <name type="scientific">Allisonella histaminiformans</name>
    <dbReference type="NCBI Taxonomy" id="209880"/>
    <lineage>
        <taxon>Bacteria</taxon>
        <taxon>Bacillati</taxon>
        <taxon>Bacillota</taxon>
        <taxon>Negativicutes</taxon>
        <taxon>Veillonellales</taxon>
        <taxon>Veillonellaceae</taxon>
        <taxon>Allisonella</taxon>
    </lineage>
</organism>
<dbReference type="PIRSF" id="PIRSF000532">
    <property type="entry name" value="ATP_PFK_prok"/>
    <property type="match status" value="1"/>
</dbReference>
<dbReference type="GeneID" id="87756082"/>
<evidence type="ECO:0000256" key="7">
    <source>
        <dbReference type="ARBA" id="ARBA00022679"/>
    </source>
</evidence>
<evidence type="ECO:0000256" key="15">
    <source>
        <dbReference type="HAMAP-Rule" id="MF_00339"/>
    </source>
</evidence>
<evidence type="ECO:0000256" key="1">
    <source>
        <dbReference type="ARBA" id="ARBA00001946"/>
    </source>
</evidence>
<feature type="binding site" evidence="15">
    <location>
        <position position="162"/>
    </location>
    <ligand>
        <name>substrate</name>
        <note>ligand shared between dimeric partners</note>
    </ligand>
</feature>
<dbReference type="EMBL" id="FMXA01000012">
    <property type="protein sequence ID" value="SDA51894.1"/>
    <property type="molecule type" value="Genomic_DNA"/>
</dbReference>
<dbReference type="Pfam" id="PF00365">
    <property type="entry name" value="PFK"/>
    <property type="match status" value="1"/>
</dbReference>
<keyword evidence="18" id="KW-1185">Reference proteome</keyword>
<gene>
    <name evidence="15" type="primary">pfkA</name>
    <name evidence="17" type="ORF">SAMN02910343_01061</name>
</gene>
<evidence type="ECO:0000256" key="11">
    <source>
        <dbReference type="ARBA" id="ARBA00022840"/>
    </source>
</evidence>
<evidence type="ECO:0000256" key="4">
    <source>
        <dbReference type="ARBA" id="ARBA00004679"/>
    </source>
</evidence>
<dbReference type="SUPFAM" id="SSF53784">
    <property type="entry name" value="Phosphofructokinase"/>
    <property type="match status" value="1"/>
</dbReference>
<name>A0A1G5W1T3_9FIRM</name>
<dbReference type="GO" id="GO:0061621">
    <property type="term" value="P:canonical glycolysis"/>
    <property type="evidence" value="ECO:0007669"/>
    <property type="project" value="TreeGrafter"/>
</dbReference>
<evidence type="ECO:0000256" key="5">
    <source>
        <dbReference type="ARBA" id="ARBA00022490"/>
    </source>
</evidence>
<comment type="subcellular location">
    <subcellularLocation>
        <location evidence="3 15">Cytoplasm</location>
    </subcellularLocation>
</comment>
<dbReference type="InterPro" id="IPR035966">
    <property type="entry name" value="PKF_sf"/>
</dbReference>
<keyword evidence="7 15" id="KW-0808">Transferase</keyword>
<feature type="active site" description="Proton acceptor" evidence="15">
    <location>
        <position position="127"/>
    </location>
</feature>
<dbReference type="FunFam" id="3.40.50.450:FF:000001">
    <property type="entry name" value="ATP-dependent 6-phosphofructokinase"/>
    <property type="match status" value="1"/>
</dbReference>
<evidence type="ECO:0000256" key="6">
    <source>
        <dbReference type="ARBA" id="ARBA00022533"/>
    </source>
</evidence>
<comment type="caution">
    <text evidence="15">Lacks conserved residue(s) required for the propagation of feature annotation.</text>
</comment>
<dbReference type="GO" id="GO:0003872">
    <property type="term" value="F:6-phosphofructokinase activity"/>
    <property type="evidence" value="ECO:0007669"/>
    <property type="project" value="UniProtKB-UniRule"/>
</dbReference>
<dbReference type="GO" id="GO:0048029">
    <property type="term" value="F:monosaccharide binding"/>
    <property type="evidence" value="ECO:0007669"/>
    <property type="project" value="TreeGrafter"/>
</dbReference>
<dbReference type="PRINTS" id="PR00476">
    <property type="entry name" value="PHFRCTKINASE"/>
</dbReference>
<feature type="binding site" description="in other chain" evidence="15">
    <location>
        <begin position="249"/>
        <end position="252"/>
    </location>
    <ligand>
        <name>substrate</name>
        <note>ligand shared between dimeric partners</note>
    </ligand>
</feature>
<comment type="pathway">
    <text evidence="4 15">Carbohydrate degradation; glycolysis; D-glyceraldehyde 3-phosphate and glycerone phosphate from D-glucose: step 3/4.</text>
</comment>
<dbReference type="Proteomes" id="UP000199689">
    <property type="component" value="Unassembled WGS sequence"/>
</dbReference>
<evidence type="ECO:0000256" key="8">
    <source>
        <dbReference type="ARBA" id="ARBA00022723"/>
    </source>
</evidence>
<comment type="cofactor">
    <cofactor evidence="1 15">
        <name>Mg(2+)</name>
        <dbReference type="ChEBI" id="CHEBI:18420"/>
    </cofactor>
</comment>
<comment type="similarity">
    <text evidence="15">Belongs to the phosphofructokinase type A (PFKA) family. ATP-dependent PFK group I subfamily. Prokaryotic clade 'B1' sub-subfamily.</text>
</comment>
<feature type="binding site" evidence="15">
    <location>
        <begin position="21"/>
        <end position="25"/>
    </location>
    <ligand>
        <name>ADP</name>
        <dbReference type="ChEBI" id="CHEBI:456216"/>
        <note>allosteric activator; ligand shared between dimeric partners</note>
    </ligand>
</feature>
<sequence>MKTIGVLTSGGDSPGMNAAVRGVLRAAFHHGLSVCGIRQGYKGLLHEDIVPMKPYMAGGIVHRGGTILKTARCLEFKEENMQKKAADILRKHHIDGLVVIGGDGSLKGAEALYRQGISVVTLPGTIDNDMPGTDETIGFDSAVNTVLQAVHKIRDTASSHDRAAVVEVMGRHAGHIALAAGLACGAEYILVPEVPFSREKLAVSLEEQMKAGRTNSIVICAEGADDGRALGMWLKERTDIDICMTNLGYVQRGGEPTARDAILGGVLGASAVEALTVHGFTHHVVGVERSRVIYTPYEQAEEKRRTFSRPLYDLAAMLGAAQDEFSIEEKF</sequence>
<feature type="binding site" description="in other chain" evidence="15">
    <location>
        <position position="222"/>
    </location>
    <ligand>
        <name>substrate</name>
        <note>ligand shared between dimeric partners</note>
    </ligand>
</feature>
<dbReference type="HAMAP" id="MF_00339">
    <property type="entry name" value="Phosphofructokinase_I_B1"/>
    <property type="match status" value="1"/>
</dbReference>
<comment type="subunit">
    <text evidence="15">Homotetramer.</text>
</comment>
<feature type="binding site" evidence="15">
    <location>
        <position position="103"/>
    </location>
    <ligand>
        <name>Mg(2+)</name>
        <dbReference type="ChEBI" id="CHEBI:18420"/>
        <note>catalytic</note>
    </ligand>
</feature>
<dbReference type="GO" id="GO:0006002">
    <property type="term" value="P:fructose 6-phosphate metabolic process"/>
    <property type="evidence" value="ECO:0007669"/>
    <property type="project" value="InterPro"/>
</dbReference>
<dbReference type="PANTHER" id="PTHR13697">
    <property type="entry name" value="PHOSPHOFRUCTOKINASE"/>
    <property type="match status" value="1"/>
</dbReference>
<feature type="binding site" evidence="15">
    <location>
        <begin position="102"/>
        <end position="105"/>
    </location>
    <ligand>
        <name>ATP</name>
        <dbReference type="ChEBI" id="CHEBI:30616"/>
    </ligand>
</feature>
<dbReference type="GO" id="GO:0070095">
    <property type="term" value="F:fructose-6-phosphate binding"/>
    <property type="evidence" value="ECO:0007669"/>
    <property type="project" value="TreeGrafter"/>
</dbReference>
<dbReference type="STRING" id="209880.SAMN02910343_01061"/>
<dbReference type="GO" id="GO:0030388">
    <property type="term" value="P:fructose 1,6-bisphosphate metabolic process"/>
    <property type="evidence" value="ECO:0007669"/>
    <property type="project" value="TreeGrafter"/>
</dbReference>
<dbReference type="NCBIfam" id="NF002872">
    <property type="entry name" value="PRK03202.1"/>
    <property type="match status" value="1"/>
</dbReference>
<comment type="function">
    <text evidence="2 15">Catalyzes the phosphorylation of D-fructose 6-phosphate to fructose 1,6-bisphosphate by ATP, the first committing step of glycolysis.</text>
</comment>
<feature type="binding site" evidence="15">
    <location>
        <position position="11"/>
    </location>
    <ligand>
        <name>ATP</name>
        <dbReference type="ChEBI" id="CHEBI:30616"/>
    </ligand>
</feature>
<keyword evidence="5 15" id="KW-0963">Cytoplasm</keyword>
<dbReference type="GO" id="GO:0016208">
    <property type="term" value="F:AMP binding"/>
    <property type="evidence" value="ECO:0007669"/>
    <property type="project" value="TreeGrafter"/>
</dbReference>
<feature type="binding site" description="in other chain" evidence="15">
    <location>
        <begin position="185"/>
        <end position="187"/>
    </location>
    <ligand>
        <name>ADP</name>
        <dbReference type="ChEBI" id="CHEBI:456216"/>
        <note>allosteric activator; ligand shared between dimeric partners</note>
    </ligand>
</feature>
<dbReference type="OrthoDB" id="9802503at2"/>
<keyword evidence="13 15" id="KW-0324">Glycolysis</keyword>
<evidence type="ECO:0000256" key="9">
    <source>
        <dbReference type="ARBA" id="ARBA00022741"/>
    </source>
</evidence>
<evidence type="ECO:0000313" key="17">
    <source>
        <dbReference type="EMBL" id="SDA51894.1"/>
    </source>
</evidence>
<dbReference type="UniPathway" id="UPA00109">
    <property type="reaction ID" value="UER00182"/>
</dbReference>
<keyword evidence="6 15" id="KW-0021">Allosteric enzyme</keyword>
<dbReference type="EC" id="2.7.1.11" evidence="15"/>
<keyword evidence="10 15" id="KW-0418">Kinase</keyword>
<evidence type="ECO:0000256" key="2">
    <source>
        <dbReference type="ARBA" id="ARBA00002659"/>
    </source>
</evidence>
<keyword evidence="8 15" id="KW-0479">Metal-binding</keyword>
<dbReference type="InterPro" id="IPR012828">
    <property type="entry name" value="PFKA_ATP_prok"/>
</dbReference>
<dbReference type="InterPro" id="IPR012003">
    <property type="entry name" value="ATP_PFK_prok-type"/>
</dbReference>
<evidence type="ECO:0000256" key="14">
    <source>
        <dbReference type="ARBA" id="ARBA00048070"/>
    </source>
</evidence>
<dbReference type="AlphaFoldDB" id="A0A1G5W1T3"/>
<evidence type="ECO:0000259" key="16">
    <source>
        <dbReference type="Pfam" id="PF00365"/>
    </source>
</evidence>
<dbReference type="InterPro" id="IPR000023">
    <property type="entry name" value="Phosphofructokinase_dom"/>
</dbReference>
<dbReference type="GO" id="GO:0042802">
    <property type="term" value="F:identical protein binding"/>
    <property type="evidence" value="ECO:0007669"/>
    <property type="project" value="TreeGrafter"/>
</dbReference>
<dbReference type="GO" id="GO:0046872">
    <property type="term" value="F:metal ion binding"/>
    <property type="evidence" value="ECO:0007669"/>
    <property type="project" value="UniProtKB-KW"/>
</dbReference>
<keyword evidence="9 15" id="KW-0547">Nucleotide-binding</keyword>
<feature type="binding site" description="in other chain" evidence="15">
    <location>
        <begin position="125"/>
        <end position="127"/>
    </location>
    <ligand>
        <name>substrate</name>
        <note>ligand shared between dimeric partners</note>
    </ligand>
</feature>
<dbReference type="FunFam" id="3.40.50.460:FF:000002">
    <property type="entry name" value="ATP-dependent 6-phosphofructokinase"/>
    <property type="match status" value="1"/>
</dbReference>
<keyword evidence="12 15" id="KW-0460">Magnesium</keyword>
<dbReference type="RefSeq" id="WP_091364572.1">
    <property type="nucleotide sequence ID" value="NZ_FMXA01000012.1"/>
</dbReference>
<dbReference type="Gene3D" id="3.40.50.460">
    <property type="entry name" value="Phosphofructokinase domain"/>
    <property type="match status" value="1"/>
</dbReference>
<dbReference type="GO" id="GO:0005945">
    <property type="term" value="C:6-phosphofructokinase complex"/>
    <property type="evidence" value="ECO:0007669"/>
    <property type="project" value="TreeGrafter"/>
</dbReference>
<feature type="binding site" description="in other chain" evidence="15">
    <location>
        <begin position="169"/>
        <end position="171"/>
    </location>
    <ligand>
        <name>substrate</name>
        <note>ligand shared between dimeric partners</note>
    </ligand>
</feature>
<accession>A0A1G5W1T3</accession>
<proteinExistence type="inferred from homology"/>
<dbReference type="GO" id="GO:0005524">
    <property type="term" value="F:ATP binding"/>
    <property type="evidence" value="ECO:0007669"/>
    <property type="project" value="UniProtKB-KW"/>
</dbReference>